<dbReference type="EMBL" id="JAHHQF010000044">
    <property type="protein sequence ID" value="MBT9281854.1"/>
    <property type="molecule type" value="Genomic_DNA"/>
</dbReference>
<dbReference type="PANTHER" id="PTHR13061">
    <property type="entry name" value="DYNACTIN SUBUNIT P25"/>
    <property type="match status" value="1"/>
</dbReference>
<dbReference type="InterPro" id="IPR047324">
    <property type="entry name" value="LbH_gamma_CA-like"/>
</dbReference>
<accession>A0A947CVI5</accession>
<dbReference type="Proteomes" id="UP000748108">
    <property type="component" value="Unassembled WGS sequence"/>
</dbReference>
<proteinExistence type="predicted"/>
<organism evidence="1 2">
    <name type="scientific">Hydrogenibacillus schlegelii</name>
    <name type="common">Bacillus schlegelii</name>
    <dbReference type="NCBI Taxonomy" id="1484"/>
    <lineage>
        <taxon>Bacteria</taxon>
        <taxon>Bacillati</taxon>
        <taxon>Bacillota</taxon>
        <taxon>Bacilli</taxon>
        <taxon>Bacillales</taxon>
        <taxon>Bacillales Family X. Incertae Sedis</taxon>
        <taxon>Hydrogenibacillus</taxon>
    </lineage>
</organism>
<dbReference type="InterPro" id="IPR001451">
    <property type="entry name" value="Hexapep"/>
</dbReference>
<dbReference type="Gene3D" id="2.160.10.10">
    <property type="entry name" value="Hexapeptide repeat proteins"/>
    <property type="match status" value="1"/>
</dbReference>
<dbReference type="SUPFAM" id="SSF51161">
    <property type="entry name" value="Trimeric LpxA-like enzymes"/>
    <property type="match status" value="1"/>
</dbReference>
<dbReference type="InterPro" id="IPR050484">
    <property type="entry name" value="Transf_Hexapept/Carb_Anhydrase"/>
</dbReference>
<protein>
    <submittedName>
        <fullName evidence="1">Gamma carbonic anhydrase family protein</fullName>
    </submittedName>
</protein>
<dbReference type="Pfam" id="PF14602">
    <property type="entry name" value="Hexapep_2"/>
    <property type="match status" value="1"/>
</dbReference>
<comment type="caution">
    <text evidence="1">The sequence shown here is derived from an EMBL/GenBank/DDBJ whole genome shotgun (WGS) entry which is preliminary data.</text>
</comment>
<reference evidence="1" key="1">
    <citation type="journal article" date="2021" name="Microbiology">
        <title>Metagenomic Analysis of the Microbial Community in the Underground Coal Fire Area (Kemerovo Region, Russia) Revealed Predominance of Thermophilic Members of the Phyla Deinococcus-thermus, Aquificae, and Firmicutes.</title>
        <authorList>
            <person name="Kadnikov V."/>
            <person name="Mardanov A.V."/>
            <person name="Beletsky A.V."/>
            <person name="Karnachuk O.V."/>
            <person name="Ravin N.V."/>
        </authorList>
    </citation>
    <scope>NUCLEOTIDE SEQUENCE</scope>
    <source>
        <strain evidence="1">RBS10-49</strain>
    </source>
</reference>
<evidence type="ECO:0000313" key="2">
    <source>
        <dbReference type="Proteomes" id="UP000748108"/>
    </source>
</evidence>
<dbReference type="AlphaFoldDB" id="A0A947CVI5"/>
<dbReference type="InterPro" id="IPR011004">
    <property type="entry name" value="Trimer_LpxA-like_sf"/>
</dbReference>
<dbReference type="PANTHER" id="PTHR13061:SF29">
    <property type="entry name" value="GAMMA CARBONIC ANHYDRASE-LIKE 1, MITOCHONDRIAL-RELATED"/>
    <property type="match status" value="1"/>
</dbReference>
<gene>
    <name evidence="1" type="ORF">KM312_04250</name>
</gene>
<evidence type="ECO:0000313" key="1">
    <source>
        <dbReference type="EMBL" id="MBT9281854.1"/>
    </source>
</evidence>
<dbReference type="CDD" id="cd04645">
    <property type="entry name" value="LbH_gamma_CA_like"/>
    <property type="match status" value="1"/>
</dbReference>
<name>A0A947CVI5_HYDSH</name>
<sequence>MIEYQGRKPTVHPTAFIAPTAVLIGDVVVEEGASIWFGAVLRADFQPIIVGKESSIQDNVVIHVDVTHPTRIGERVTVGHASVLEGCQIDENAVIGMNSTVLVGAHIGKGALVAAGSVVKANFVVPPGTLVAGNPAEIKKRISGESAWWIENAWKEYVRLGQHYRSLLDR</sequence>